<comment type="caution">
    <text evidence="2">The sequence shown here is derived from an EMBL/GenBank/DDBJ whole genome shotgun (WGS) entry which is preliminary data.</text>
</comment>
<feature type="compositionally biased region" description="Basic and acidic residues" evidence="1">
    <location>
        <begin position="25"/>
        <end position="39"/>
    </location>
</feature>
<proteinExistence type="predicted"/>
<gene>
    <name evidence="2" type="ORF">Goarm_021603</name>
</gene>
<name>A0A7J9IS94_9ROSI</name>
<sequence length="170" mass="19163">MESAIGKALSFGGNVGRSIKKVRRRPEEPPDSDSQKEEDFELVVKDARKMIVDGILTITFSNRCGRFGHNRENCPHKTGQGSASEVEVNQQLNQGLRMQRRVEKEEFGPWMLVERKQRRKSRSTRGRNGITDDGAIGGSRFGVLNGNYRGEFWKQLNDLNGNNGSRILGK</sequence>
<reference evidence="2 3" key="1">
    <citation type="journal article" date="2019" name="Genome Biol. Evol.">
        <title>Insights into the evolution of the New World diploid cottons (Gossypium, subgenus Houzingenia) based on genome sequencing.</title>
        <authorList>
            <person name="Grover C.E."/>
            <person name="Arick M.A. 2nd"/>
            <person name="Thrash A."/>
            <person name="Conover J.L."/>
            <person name="Sanders W.S."/>
            <person name="Peterson D.G."/>
            <person name="Frelichowski J.E."/>
            <person name="Scheffler J.A."/>
            <person name="Scheffler B.E."/>
            <person name="Wendel J.F."/>
        </authorList>
    </citation>
    <scope>NUCLEOTIDE SEQUENCE [LARGE SCALE GENOMIC DNA]</scope>
    <source>
        <strain evidence="2">6</strain>
        <tissue evidence="2">Leaf</tissue>
    </source>
</reference>
<dbReference type="AlphaFoldDB" id="A0A7J9IS94"/>
<dbReference type="Proteomes" id="UP000593575">
    <property type="component" value="Unassembled WGS sequence"/>
</dbReference>
<organism evidence="2 3">
    <name type="scientific">Gossypium armourianum</name>
    <dbReference type="NCBI Taxonomy" id="34283"/>
    <lineage>
        <taxon>Eukaryota</taxon>
        <taxon>Viridiplantae</taxon>
        <taxon>Streptophyta</taxon>
        <taxon>Embryophyta</taxon>
        <taxon>Tracheophyta</taxon>
        <taxon>Spermatophyta</taxon>
        <taxon>Magnoliopsida</taxon>
        <taxon>eudicotyledons</taxon>
        <taxon>Gunneridae</taxon>
        <taxon>Pentapetalae</taxon>
        <taxon>rosids</taxon>
        <taxon>malvids</taxon>
        <taxon>Malvales</taxon>
        <taxon>Malvaceae</taxon>
        <taxon>Malvoideae</taxon>
        <taxon>Gossypium</taxon>
    </lineage>
</organism>
<feature type="region of interest" description="Disordered" evidence="1">
    <location>
        <begin position="16"/>
        <end position="39"/>
    </location>
</feature>
<protein>
    <recommendedName>
        <fullName evidence="4">CCHC-type domain-containing protein</fullName>
    </recommendedName>
</protein>
<keyword evidence="3" id="KW-1185">Reference proteome</keyword>
<feature type="non-terminal residue" evidence="2">
    <location>
        <position position="1"/>
    </location>
</feature>
<evidence type="ECO:0000256" key="1">
    <source>
        <dbReference type="SAM" id="MobiDB-lite"/>
    </source>
</evidence>
<accession>A0A7J9IS94</accession>
<evidence type="ECO:0000313" key="2">
    <source>
        <dbReference type="EMBL" id="MBA0824972.1"/>
    </source>
</evidence>
<dbReference type="EMBL" id="JABFAE010000003">
    <property type="protein sequence ID" value="MBA0824972.1"/>
    <property type="molecule type" value="Genomic_DNA"/>
</dbReference>
<evidence type="ECO:0008006" key="4">
    <source>
        <dbReference type="Google" id="ProtNLM"/>
    </source>
</evidence>
<evidence type="ECO:0000313" key="3">
    <source>
        <dbReference type="Proteomes" id="UP000593575"/>
    </source>
</evidence>